<dbReference type="Proteomes" id="UP001165190">
    <property type="component" value="Unassembled WGS sequence"/>
</dbReference>
<comment type="caution">
    <text evidence="1">The sequence shown here is derived from an EMBL/GenBank/DDBJ whole genome shotgun (WGS) entry which is preliminary data.</text>
</comment>
<evidence type="ECO:0000313" key="2">
    <source>
        <dbReference type="Proteomes" id="UP001165190"/>
    </source>
</evidence>
<dbReference type="AlphaFoldDB" id="A0A9W7MK82"/>
<accession>A0A9W7MK82</accession>
<name>A0A9W7MK82_HIBTR</name>
<sequence>MRISRSNYICELGGTESTLPAFFLFNFRFTLFRGVGQRRKDYIDRKRFSLGRLLFLNSTFFSRSSQLGPLLSIYVIECHPASARIEANTWTLK</sequence>
<dbReference type="EMBL" id="BSYR01000049">
    <property type="protein sequence ID" value="GMJ07793.1"/>
    <property type="molecule type" value="Genomic_DNA"/>
</dbReference>
<reference evidence="1" key="1">
    <citation type="submission" date="2023-05" db="EMBL/GenBank/DDBJ databases">
        <title>Genome and transcriptome analyses reveal genes involved in the formation of fine ridges on petal epidermal cells in Hibiscus trionum.</title>
        <authorList>
            <person name="Koshimizu S."/>
            <person name="Masuda S."/>
            <person name="Ishii T."/>
            <person name="Shirasu K."/>
            <person name="Hoshino A."/>
            <person name="Arita M."/>
        </authorList>
    </citation>
    <scope>NUCLEOTIDE SEQUENCE</scope>
    <source>
        <strain evidence="1">Hamamatsu line</strain>
    </source>
</reference>
<protein>
    <submittedName>
        <fullName evidence="1">Uncharacterized protein</fullName>
    </submittedName>
</protein>
<keyword evidence="2" id="KW-1185">Reference proteome</keyword>
<organism evidence="1 2">
    <name type="scientific">Hibiscus trionum</name>
    <name type="common">Flower of an hour</name>
    <dbReference type="NCBI Taxonomy" id="183268"/>
    <lineage>
        <taxon>Eukaryota</taxon>
        <taxon>Viridiplantae</taxon>
        <taxon>Streptophyta</taxon>
        <taxon>Embryophyta</taxon>
        <taxon>Tracheophyta</taxon>
        <taxon>Spermatophyta</taxon>
        <taxon>Magnoliopsida</taxon>
        <taxon>eudicotyledons</taxon>
        <taxon>Gunneridae</taxon>
        <taxon>Pentapetalae</taxon>
        <taxon>rosids</taxon>
        <taxon>malvids</taxon>
        <taxon>Malvales</taxon>
        <taxon>Malvaceae</taxon>
        <taxon>Malvoideae</taxon>
        <taxon>Hibiscus</taxon>
    </lineage>
</organism>
<gene>
    <name evidence="1" type="ORF">HRI_004448500</name>
</gene>
<proteinExistence type="predicted"/>
<evidence type="ECO:0000313" key="1">
    <source>
        <dbReference type="EMBL" id="GMJ07793.1"/>
    </source>
</evidence>